<sequence length="386" mass="42971">MVKQFLIPIFLLFFFSCETKSQENVQILPGASQLDQYLPQLKGKKIGLFANHTSLVGQTHLADTLLSLGIQISTAFSPEHGFLGNKPDGEKIEGEYTERFKLISLYGAHRKPTPEQVASLDLLVVDIQDVGARFYTYASTMTYLMEACAREKVPVLILDRPNPNGSYIDGPVLDTAFASFVGAHPIPIVHGLTLGELASMINGEGWLGHGLQCDLSVIPVANWDHSMPYTLPVRPSPNLPNELAVALYPSLALFEGTVVSVGRGTDFPFQIIGHPLYSDSSFSFTPTPNEGSKYPPLEGERCFGLDLTHQPINYGFTLKYLIQFYQDLKGKTENSFFNDYFLKLAGTGSLQEQIEAGWSEQKIKASWEKDLEAYRKLRKNYLLYAE</sequence>
<evidence type="ECO:0000259" key="1">
    <source>
        <dbReference type="Pfam" id="PF07075"/>
    </source>
</evidence>
<keyword evidence="4" id="KW-1185">Reference proteome</keyword>
<dbReference type="InterPro" id="IPR008302">
    <property type="entry name" value="NamZ"/>
</dbReference>
<accession>A0ABW7N7U8</accession>
<dbReference type="RefSeq" id="WP_395417224.1">
    <property type="nucleotide sequence ID" value="NZ_JBIPKE010000015.1"/>
</dbReference>
<evidence type="ECO:0000313" key="4">
    <source>
        <dbReference type="Proteomes" id="UP001610063"/>
    </source>
</evidence>
<dbReference type="PANTHER" id="PTHR42915">
    <property type="entry name" value="HYPOTHETICAL 460 KDA PROTEIN IN FEUA-SIGW INTERGENIC REGION [PRECURSOR]"/>
    <property type="match status" value="1"/>
</dbReference>
<feature type="domain" description="Peptidoglycan beta-N-acetylmuramidase NamZ N-terminal" evidence="1">
    <location>
        <begin position="46"/>
        <end position="241"/>
    </location>
</feature>
<dbReference type="PROSITE" id="PS51257">
    <property type="entry name" value="PROKAR_LIPOPROTEIN"/>
    <property type="match status" value="1"/>
</dbReference>
<evidence type="ECO:0000259" key="2">
    <source>
        <dbReference type="Pfam" id="PF20732"/>
    </source>
</evidence>
<dbReference type="Gene3D" id="3.40.50.12170">
    <property type="entry name" value="Uncharacterised protein PF07075, DUF1343"/>
    <property type="match status" value="1"/>
</dbReference>
<dbReference type="Gene3D" id="3.90.1150.140">
    <property type="match status" value="1"/>
</dbReference>
<dbReference type="PIRSF" id="PIRSF016719">
    <property type="entry name" value="UCP016719"/>
    <property type="match status" value="1"/>
</dbReference>
<evidence type="ECO:0000313" key="3">
    <source>
        <dbReference type="EMBL" id="MFH6983680.1"/>
    </source>
</evidence>
<dbReference type="Pfam" id="PF07075">
    <property type="entry name" value="NamZ_N"/>
    <property type="match status" value="1"/>
</dbReference>
<gene>
    <name evidence="3" type="ORF">ACHKAR_09530</name>
</gene>
<organism evidence="3 4">
    <name type="scientific">Marinoscillum luteum</name>
    <dbReference type="NCBI Taxonomy" id="861051"/>
    <lineage>
        <taxon>Bacteria</taxon>
        <taxon>Pseudomonadati</taxon>
        <taxon>Bacteroidota</taxon>
        <taxon>Cytophagia</taxon>
        <taxon>Cytophagales</taxon>
        <taxon>Reichenbachiellaceae</taxon>
        <taxon>Marinoscillum</taxon>
    </lineage>
</organism>
<comment type="caution">
    <text evidence="3">The sequence shown here is derived from an EMBL/GenBank/DDBJ whole genome shotgun (WGS) entry which is preliminary data.</text>
</comment>
<reference evidence="3 4" key="1">
    <citation type="journal article" date="2013" name="Int. J. Syst. Evol. Microbiol.">
        <title>Marinoscillum luteum sp. nov., isolated from marine sediment.</title>
        <authorList>
            <person name="Cha I.T."/>
            <person name="Park S.J."/>
            <person name="Kim S.J."/>
            <person name="Kim J.G."/>
            <person name="Jung M.Y."/>
            <person name="Shin K.S."/>
            <person name="Kwon K.K."/>
            <person name="Yang S.H."/>
            <person name="Seo Y.S."/>
            <person name="Rhee S.K."/>
        </authorList>
    </citation>
    <scope>NUCLEOTIDE SEQUENCE [LARGE SCALE GENOMIC DNA]</scope>
    <source>
        <strain evidence="3 4">KCTC 23939</strain>
    </source>
</reference>
<dbReference type="PANTHER" id="PTHR42915:SF1">
    <property type="entry name" value="PEPTIDOGLYCAN BETA-N-ACETYLMURAMIDASE NAMZ"/>
    <property type="match status" value="1"/>
</dbReference>
<protein>
    <submittedName>
        <fullName evidence="3">Exo-beta-N-acetylmuramidase NamZ domain-containing protein</fullName>
    </submittedName>
</protein>
<dbReference type="InterPro" id="IPR048503">
    <property type="entry name" value="NamZ_C"/>
</dbReference>
<dbReference type="InterPro" id="IPR048502">
    <property type="entry name" value="NamZ_N"/>
</dbReference>
<dbReference type="EMBL" id="JBIPKE010000015">
    <property type="protein sequence ID" value="MFH6983680.1"/>
    <property type="molecule type" value="Genomic_DNA"/>
</dbReference>
<dbReference type="Proteomes" id="UP001610063">
    <property type="component" value="Unassembled WGS sequence"/>
</dbReference>
<proteinExistence type="predicted"/>
<dbReference type="Pfam" id="PF20732">
    <property type="entry name" value="NamZ_C"/>
    <property type="match status" value="1"/>
</dbReference>
<name>A0ABW7N7U8_9BACT</name>
<feature type="domain" description="Peptidoglycan beta-N-acetylmuramidase NamZ C-terminal" evidence="2">
    <location>
        <begin position="247"/>
        <end position="384"/>
    </location>
</feature>